<dbReference type="Pfam" id="PF06863">
    <property type="entry name" value="DUF1254"/>
    <property type="match status" value="1"/>
</dbReference>
<name>A0A0A8K645_9HYPH</name>
<protein>
    <recommendedName>
        <fullName evidence="2">DUF1254 domain-containing protein</fullName>
    </recommendedName>
</protein>
<dbReference type="RefSeq" id="WP_045368044.1">
    <property type="nucleotide sequence ID" value="NZ_AP014648.1"/>
</dbReference>
<dbReference type="AlphaFoldDB" id="A0A0A8K645"/>
<evidence type="ECO:0000256" key="1">
    <source>
        <dbReference type="SAM" id="Phobius"/>
    </source>
</evidence>
<keyword evidence="1" id="KW-0812">Transmembrane</keyword>
<dbReference type="STRING" id="1384459.GL4_2583"/>
<evidence type="ECO:0000313" key="4">
    <source>
        <dbReference type="Proteomes" id="UP000031643"/>
    </source>
</evidence>
<dbReference type="InterPro" id="IPR010679">
    <property type="entry name" value="DUF1254"/>
</dbReference>
<dbReference type="SUPFAM" id="SSF160935">
    <property type="entry name" value="VPA0735-like"/>
    <property type="match status" value="1"/>
</dbReference>
<sequence>MPGLYIALAVVLAGLIHVVAVLTLPVLAPRDAHARLAALGPTNTIIQLPPLKPGQQVMPNMAPDVRYAMCLFDLSEGPVHLRANIPDELWLIAFYTPIGENFYTVVGADMKRGNVDLVVTTGDQSVADATGDSPEALENLLVVNSPANKGIALIRAPLAGPSRSFEAQRALEAAYCGQQRATVAPPAAATPLPAPAPSGL</sequence>
<accession>A0A0A8K645</accession>
<dbReference type="EMBL" id="AP014648">
    <property type="protein sequence ID" value="BAQ18017.1"/>
    <property type="molecule type" value="Genomic_DNA"/>
</dbReference>
<proteinExistence type="predicted"/>
<keyword evidence="1" id="KW-0472">Membrane</keyword>
<gene>
    <name evidence="3" type="ORF">GL4_2583</name>
</gene>
<keyword evidence="1" id="KW-1133">Transmembrane helix</keyword>
<evidence type="ECO:0000259" key="2">
    <source>
        <dbReference type="Pfam" id="PF06863"/>
    </source>
</evidence>
<organism evidence="3 4">
    <name type="scientific">Methyloceanibacter caenitepidi</name>
    <dbReference type="NCBI Taxonomy" id="1384459"/>
    <lineage>
        <taxon>Bacteria</taxon>
        <taxon>Pseudomonadati</taxon>
        <taxon>Pseudomonadota</taxon>
        <taxon>Alphaproteobacteria</taxon>
        <taxon>Hyphomicrobiales</taxon>
        <taxon>Hyphomicrobiaceae</taxon>
        <taxon>Methyloceanibacter</taxon>
    </lineage>
</organism>
<keyword evidence="4" id="KW-1185">Reference proteome</keyword>
<feature type="transmembrane region" description="Helical" evidence="1">
    <location>
        <begin position="6"/>
        <end position="27"/>
    </location>
</feature>
<dbReference type="InterPro" id="IPR014456">
    <property type="entry name" value="UCP010244_IM"/>
</dbReference>
<feature type="domain" description="DUF1254" evidence="2">
    <location>
        <begin position="43"/>
        <end position="173"/>
    </location>
</feature>
<dbReference type="HOGENOM" id="CLU_113999_0_0_5"/>
<dbReference type="Proteomes" id="UP000031643">
    <property type="component" value="Chromosome"/>
</dbReference>
<dbReference type="KEGG" id="mcg:GL4_2583"/>
<evidence type="ECO:0000313" key="3">
    <source>
        <dbReference type="EMBL" id="BAQ18017.1"/>
    </source>
</evidence>
<dbReference type="PIRSF" id="PIRSF010244">
    <property type="entry name" value="UCP010244_imp"/>
    <property type="match status" value="1"/>
</dbReference>
<reference evidence="3 4" key="1">
    <citation type="submission" date="2014-09" db="EMBL/GenBank/DDBJ databases">
        <title>Genome sequencing of Methyloceanibacter caenitepidi Gela4.</title>
        <authorList>
            <person name="Takeuchi M."/>
            <person name="Susumu S."/>
            <person name="Kamagata Y."/>
            <person name="Oshima K."/>
            <person name="Hattori M."/>
            <person name="Iwasaki W."/>
        </authorList>
    </citation>
    <scope>NUCLEOTIDE SEQUENCE [LARGE SCALE GENOMIC DNA]</scope>
    <source>
        <strain evidence="3 4">Gela4</strain>
    </source>
</reference>